<dbReference type="AlphaFoldDB" id="A0A1V9FLN0"/>
<name>A0A1V9FLN0_9BACT</name>
<dbReference type="SMART" id="SM00421">
    <property type="entry name" value="HTH_LUXR"/>
    <property type="match status" value="1"/>
</dbReference>
<accession>A0A1V9FLN0</accession>
<dbReference type="InterPro" id="IPR039425">
    <property type="entry name" value="RNA_pol_sigma-70-like"/>
</dbReference>
<evidence type="ECO:0000313" key="6">
    <source>
        <dbReference type="EMBL" id="OQP59254.1"/>
    </source>
</evidence>
<evidence type="ECO:0000259" key="5">
    <source>
        <dbReference type="SMART" id="SM00421"/>
    </source>
</evidence>
<dbReference type="Pfam" id="PF08281">
    <property type="entry name" value="Sigma70_r4_2"/>
    <property type="match status" value="1"/>
</dbReference>
<reference evidence="6 7" key="1">
    <citation type="submission" date="2016-03" db="EMBL/GenBank/DDBJ databases">
        <title>Niastella vici sp. nov., isolated from farmland soil.</title>
        <authorList>
            <person name="Chen L."/>
            <person name="Wang D."/>
            <person name="Yang S."/>
            <person name="Wang G."/>
        </authorList>
    </citation>
    <scope>NUCLEOTIDE SEQUENCE [LARGE SCALE GENOMIC DNA]</scope>
    <source>
        <strain evidence="6 7">DJ57</strain>
    </source>
</reference>
<keyword evidence="4" id="KW-0804">Transcription</keyword>
<dbReference type="InterPro" id="IPR013249">
    <property type="entry name" value="RNA_pol_sigma70_r4_t2"/>
</dbReference>
<dbReference type="InterPro" id="IPR000792">
    <property type="entry name" value="Tscrpt_reg_LuxR_C"/>
</dbReference>
<gene>
    <name evidence="6" type="ORF">A3860_38020</name>
</gene>
<dbReference type="RefSeq" id="WP_081154818.1">
    <property type="nucleotide sequence ID" value="NZ_LVYD01000083.1"/>
</dbReference>
<dbReference type="EMBL" id="LVYD01000083">
    <property type="protein sequence ID" value="OQP59254.1"/>
    <property type="molecule type" value="Genomic_DNA"/>
</dbReference>
<dbReference type="PANTHER" id="PTHR43133">
    <property type="entry name" value="RNA POLYMERASE ECF-TYPE SIGMA FACTO"/>
    <property type="match status" value="1"/>
</dbReference>
<dbReference type="PANTHER" id="PTHR43133:SF46">
    <property type="entry name" value="RNA POLYMERASE SIGMA-70 FACTOR ECF SUBFAMILY"/>
    <property type="match status" value="1"/>
</dbReference>
<dbReference type="SUPFAM" id="SSF88946">
    <property type="entry name" value="Sigma2 domain of RNA polymerase sigma factors"/>
    <property type="match status" value="1"/>
</dbReference>
<keyword evidence="3" id="KW-0731">Sigma factor</keyword>
<dbReference type="Gene3D" id="1.10.10.10">
    <property type="entry name" value="Winged helix-like DNA-binding domain superfamily/Winged helix DNA-binding domain"/>
    <property type="match status" value="1"/>
</dbReference>
<dbReference type="InterPro" id="IPR014284">
    <property type="entry name" value="RNA_pol_sigma-70_dom"/>
</dbReference>
<proteinExistence type="inferred from homology"/>
<dbReference type="Proteomes" id="UP000192796">
    <property type="component" value="Unassembled WGS sequence"/>
</dbReference>
<dbReference type="SUPFAM" id="SSF88659">
    <property type="entry name" value="Sigma3 and sigma4 domains of RNA polymerase sigma factors"/>
    <property type="match status" value="1"/>
</dbReference>
<dbReference type="InterPro" id="IPR036388">
    <property type="entry name" value="WH-like_DNA-bd_sf"/>
</dbReference>
<evidence type="ECO:0000256" key="1">
    <source>
        <dbReference type="ARBA" id="ARBA00010641"/>
    </source>
</evidence>
<evidence type="ECO:0000313" key="7">
    <source>
        <dbReference type="Proteomes" id="UP000192796"/>
    </source>
</evidence>
<evidence type="ECO:0000256" key="3">
    <source>
        <dbReference type="ARBA" id="ARBA00023082"/>
    </source>
</evidence>
<sequence length="197" mass="23742">MTQLSSEQLIEFSQGNPKAFEAVFNCFRMRIFYFVKKLIDDKEEAEEITSETFVKLYRIHDKFNTFNNIQAFLFITARNASLNFLRYRKRQQENKEEFINHEEQEIDAAWFAETDIKVEILKRIYEEVEELPDKCKEIFKLAYLKGYSITQIAEKLNISRQTVSNQKTTAIKKLQMKFLDRPDLFLWMLYFLSETRH</sequence>
<dbReference type="GO" id="GO:0016987">
    <property type="term" value="F:sigma factor activity"/>
    <property type="evidence" value="ECO:0007669"/>
    <property type="project" value="UniProtKB-KW"/>
</dbReference>
<feature type="domain" description="HTH luxR-type" evidence="5">
    <location>
        <begin position="128"/>
        <end position="188"/>
    </location>
</feature>
<keyword evidence="7" id="KW-1185">Reference proteome</keyword>
<dbReference type="OrthoDB" id="4864396at2"/>
<evidence type="ECO:0000256" key="2">
    <source>
        <dbReference type="ARBA" id="ARBA00023015"/>
    </source>
</evidence>
<dbReference type="NCBIfam" id="TIGR02937">
    <property type="entry name" value="sigma70-ECF"/>
    <property type="match status" value="1"/>
</dbReference>
<dbReference type="Pfam" id="PF04542">
    <property type="entry name" value="Sigma70_r2"/>
    <property type="match status" value="1"/>
</dbReference>
<organism evidence="6 7">
    <name type="scientific">Niastella vici</name>
    <dbReference type="NCBI Taxonomy" id="1703345"/>
    <lineage>
        <taxon>Bacteria</taxon>
        <taxon>Pseudomonadati</taxon>
        <taxon>Bacteroidota</taxon>
        <taxon>Chitinophagia</taxon>
        <taxon>Chitinophagales</taxon>
        <taxon>Chitinophagaceae</taxon>
        <taxon>Niastella</taxon>
    </lineage>
</organism>
<comment type="caution">
    <text evidence="6">The sequence shown here is derived from an EMBL/GenBank/DDBJ whole genome shotgun (WGS) entry which is preliminary data.</text>
</comment>
<dbReference type="InterPro" id="IPR013325">
    <property type="entry name" value="RNA_pol_sigma_r2"/>
</dbReference>
<keyword evidence="2" id="KW-0805">Transcription regulation</keyword>
<dbReference type="InterPro" id="IPR013324">
    <property type="entry name" value="RNA_pol_sigma_r3/r4-like"/>
</dbReference>
<dbReference type="GO" id="GO:0003677">
    <property type="term" value="F:DNA binding"/>
    <property type="evidence" value="ECO:0007669"/>
    <property type="project" value="InterPro"/>
</dbReference>
<protein>
    <recommendedName>
        <fullName evidence="5">HTH luxR-type domain-containing protein</fullName>
    </recommendedName>
</protein>
<dbReference type="STRING" id="1703345.A3860_38020"/>
<dbReference type="Gene3D" id="1.10.1740.10">
    <property type="match status" value="1"/>
</dbReference>
<dbReference type="CDD" id="cd06171">
    <property type="entry name" value="Sigma70_r4"/>
    <property type="match status" value="1"/>
</dbReference>
<dbReference type="InterPro" id="IPR007627">
    <property type="entry name" value="RNA_pol_sigma70_r2"/>
</dbReference>
<dbReference type="GO" id="GO:0006352">
    <property type="term" value="P:DNA-templated transcription initiation"/>
    <property type="evidence" value="ECO:0007669"/>
    <property type="project" value="InterPro"/>
</dbReference>
<evidence type="ECO:0000256" key="4">
    <source>
        <dbReference type="ARBA" id="ARBA00023163"/>
    </source>
</evidence>
<comment type="similarity">
    <text evidence="1">Belongs to the sigma-70 factor family. ECF subfamily.</text>
</comment>